<evidence type="ECO:0000313" key="4">
    <source>
        <dbReference type="Proteomes" id="UP000693970"/>
    </source>
</evidence>
<reference evidence="3" key="1">
    <citation type="journal article" date="2021" name="Sci. Rep.">
        <title>Diploid genomic architecture of Nitzschia inconspicua, an elite biomass production diatom.</title>
        <authorList>
            <person name="Oliver A."/>
            <person name="Podell S."/>
            <person name="Pinowska A."/>
            <person name="Traller J.C."/>
            <person name="Smith S.R."/>
            <person name="McClure R."/>
            <person name="Beliaev A."/>
            <person name="Bohutskyi P."/>
            <person name="Hill E.A."/>
            <person name="Rabines A."/>
            <person name="Zheng H."/>
            <person name="Allen L.Z."/>
            <person name="Kuo A."/>
            <person name="Grigoriev I.V."/>
            <person name="Allen A.E."/>
            <person name="Hazlebeck D."/>
            <person name="Allen E.E."/>
        </authorList>
    </citation>
    <scope>NUCLEOTIDE SEQUENCE</scope>
    <source>
        <strain evidence="3">Hildebrandi</strain>
    </source>
</reference>
<dbReference type="EMBL" id="JAGRRH010000015">
    <property type="protein sequence ID" value="KAG7357471.1"/>
    <property type="molecule type" value="Genomic_DNA"/>
</dbReference>
<sequence length="91" mass="10152">MNATLRLRTIAQRTAVRTAWRPKSTLVKENHTPHQEPNYTATYGVVLLGGCAVAAVLDRMGISHHDLMPPTTAKMSRRDTLLDGVRGTNWR</sequence>
<organism evidence="3 4">
    <name type="scientific">Nitzschia inconspicua</name>
    <dbReference type="NCBI Taxonomy" id="303405"/>
    <lineage>
        <taxon>Eukaryota</taxon>
        <taxon>Sar</taxon>
        <taxon>Stramenopiles</taxon>
        <taxon>Ochrophyta</taxon>
        <taxon>Bacillariophyta</taxon>
        <taxon>Bacillariophyceae</taxon>
        <taxon>Bacillariophycidae</taxon>
        <taxon>Bacillariales</taxon>
        <taxon>Bacillariaceae</taxon>
        <taxon>Nitzschia</taxon>
    </lineage>
</organism>
<gene>
    <name evidence="3" type="ORF">IV203_002159</name>
    <name evidence="2" type="ORF">IV203_009755</name>
</gene>
<proteinExistence type="predicted"/>
<dbReference type="AlphaFoldDB" id="A0A9K3L9X5"/>
<comment type="caution">
    <text evidence="3">The sequence shown here is derived from an EMBL/GenBank/DDBJ whole genome shotgun (WGS) entry which is preliminary data.</text>
</comment>
<feature type="region of interest" description="Disordered" evidence="1">
    <location>
        <begin position="66"/>
        <end position="91"/>
    </location>
</feature>
<dbReference type="Proteomes" id="UP000693970">
    <property type="component" value="Unassembled WGS sequence"/>
</dbReference>
<evidence type="ECO:0000256" key="1">
    <source>
        <dbReference type="SAM" id="MobiDB-lite"/>
    </source>
</evidence>
<evidence type="ECO:0000313" key="3">
    <source>
        <dbReference type="EMBL" id="KAG7357471.1"/>
    </source>
</evidence>
<dbReference type="EMBL" id="JAGRRH010000018">
    <property type="protein sequence ID" value="KAG7350395.1"/>
    <property type="molecule type" value="Genomic_DNA"/>
</dbReference>
<name>A0A9K3L9X5_9STRA</name>
<keyword evidence="4" id="KW-1185">Reference proteome</keyword>
<reference evidence="3" key="2">
    <citation type="submission" date="2021-04" db="EMBL/GenBank/DDBJ databases">
        <authorList>
            <person name="Podell S."/>
        </authorList>
    </citation>
    <scope>NUCLEOTIDE SEQUENCE</scope>
    <source>
        <strain evidence="3">Hildebrandi</strain>
    </source>
</reference>
<evidence type="ECO:0000313" key="2">
    <source>
        <dbReference type="EMBL" id="KAG7350395.1"/>
    </source>
</evidence>
<protein>
    <submittedName>
        <fullName evidence="3">Uncharacterized protein</fullName>
    </submittedName>
</protein>
<accession>A0A9K3L9X5</accession>